<keyword evidence="1" id="KW-1133">Transmembrane helix</keyword>
<feature type="transmembrane region" description="Helical" evidence="1">
    <location>
        <begin position="34"/>
        <end position="55"/>
    </location>
</feature>
<evidence type="ECO:0000256" key="1">
    <source>
        <dbReference type="SAM" id="Phobius"/>
    </source>
</evidence>
<evidence type="ECO:0000313" key="2">
    <source>
        <dbReference type="EMBL" id="CAG6668781.1"/>
    </source>
</evidence>
<keyword evidence="1" id="KW-0812">Transmembrane</keyword>
<reference evidence="2" key="1">
    <citation type="submission" date="2021-05" db="EMBL/GenBank/DDBJ databases">
        <authorList>
            <person name="Alioto T."/>
            <person name="Alioto T."/>
            <person name="Gomez Garrido J."/>
        </authorList>
    </citation>
    <scope>NUCLEOTIDE SEQUENCE</scope>
</reference>
<keyword evidence="1" id="KW-0472">Membrane</keyword>
<accession>A0A8D8SFK0</accession>
<sequence length="106" mass="12459">MRCYSQHSFLTQIILSFISHHLHSELFKYPNLTILISYPFKYVSIISIIYTKVIVQKKTLKDQQNLAMCTCPVHSGIILHKLQGYNDLFGSWFEKQSCFLSYNNCF</sequence>
<dbReference type="AlphaFoldDB" id="A0A8D8SFK0"/>
<protein>
    <submittedName>
        <fullName evidence="2">Uncharacterized protein</fullName>
    </submittedName>
</protein>
<proteinExistence type="predicted"/>
<organism evidence="2">
    <name type="scientific">Cacopsylla melanoneura</name>
    <dbReference type="NCBI Taxonomy" id="428564"/>
    <lineage>
        <taxon>Eukaryota</taxon>
        <taxon>Metazoa</taxon>
        <taxon>Ecdysozoa</taxon>
        <taxon>Arthropoda</taxon>
        <taxon>Hexapoda</taxon>
        <taxon>Insecta</taxon>
        <taxon>Pterygota</taxon>
        <taxon>Neoptera</taxon>
        <taxon>Paraneoptera</taxon>
        <taxon>Hemiptera</taxon>
        <taxon>Sternorrhyncha</taxon>
        <taxon>Psylloidea</taxon>
        <taxon>Psyllidae</taxon>
        <taxon>Psyllinae</taxon>
        <taxon>Cacopsylla</taxon>
    </lineage>
</organism>
<name>A0A8D8SFK0_9HEMI</name>
<dbReference type="EMBL" id="HBUF01219551">
    <property type="protein sequence ID" value="CAG6668781.1"/>
    <property type="molecule type" value="Transcribed_RNA"/>
</dbReference>